<dbReference type="AlphaFoldDB" id="A0A401NGC8"/>
<keyword evidence="2 7" id="KW-0812">Transmembrane</keyword>
<evidence type="ECO:0000256" key="8">
    <source>
        <dbReference type="SAM" id="Phobius"/>
    </source>
</evidence>
<keyword evidence="5 7" id="KW-0472">Membrane</keyword>
<keyword evidence="11" id="KW-1185">Reference proteome</keyword>
<dbReference type="STRING" id="75743.A0A401NGC8"/>
<feature type="transmembrane region" description="Helical" evidence="8">
    <location>
        <begin position="262"/>
        <end position="281"/>
    </location>
</feature>
<comment type="similarity">
    <text evidence="6">Belongs to the MAL family.</text>
</comment>
<evidence type="ECO:0000256" key="5">
    <source>
        <dbReference type="ARBA" id="ARBA00023136"/>
    </source>
</evidence>
<evidence type="ECO:0000256" key="3">
    <source>
        <dbReference type="ARBA" id="ARBA00022737"/>
    </source>
</evidence>
<dbReference type="OrthoDB" id="9939551at2759"/>
<evidence type="ECO:0000256" key="2">
    <source>
        <dbReference type="ARBA" id="ARBA00022692"/>
    </source>
</evidence>
<dbReference type="Pfam" id="PF01284">
    <property type="entry name" value="MARVEL"/>
    <property type="match status" value="2"/>
</dbReference>
<feature type="transmembrane region" description="Helical" evidence="8">
    <location>
        <begin position="217"/>
        <end position="242"/>
    </location>
</feature>
<feature type="transmembrane region" description="Helical" evidence="8">
    <location>
        <begin position="182"/>
        <end position="205"/>
    </location>
</feature>
<feature type="transmembrane region" description="Helical" evidence="8">
    <location>
        <begin position="12"/>
        <end position="35"/>
    </location>
</feature>
<comment type="subcellular location">
    <subcellularLocation>
        <location evidence="1">Membrane</location>
        <topology evidence="1">Multi-pass membrane protein</topology>
    </subcellularLocation>
</comment>
<feature type="domain" description="MARVEL" evidence="9">
    <location>
        <begin position="9"/>
        <end position="140"/>
    </location>
</feature>
<gene>
    <name evidence="10" type="ORF">scyTo_0009083</name>
</gene>
<dbReference type="GO" id="GO:0016020">
    <property type="term" value="C:membrane"/>
    <property type="evidence" value="ECO:0007669"/>
    <property type="project" value="UniProtKB-SubCell"/>
</dbReference>
<feature type="transmembrane region" description="Helical" evidence="8">
    <location>
        <begin position="151"/>
        <end position="170"/>
    </location>
</feature>
<comment type="caution">
    <text evidence="10">The sequence shown here is derived from an EMBL/GenBank/DDBJ whole genome shotgun (WGS) entry which is preliminary data.</text>
</comment>
<dbReference type="OMA" id="YGTWCMF"/>
<evidence type="ECO:0000256" key="4">
    <source>
        <dbReference type="ARBA" id="ARBA00022989"/>
    </source>
</evidence>
<evidence type="ECO:0000256" key="7">
    <source>
        <dbReference type="PROSITE-ProRule" id="PRU00581"/>
    </source>
</evidence>
<organism evidence="10 11">
    <name type="scientific">Scyliorhinus torazame</name>
    <name type="common">Cloudy catshark</name>
    <name type="synonym">Catulus torazame</name>
    <dbReference type="NCBI Taxonomy" id="75743"/>
    <lineage>
        <taxon>Eukaryota</taxon>
        <taxon>Metazoa</taxon>
        <taxon>Chordata</taxon>
        <taxon>Craniata</taxon>
        <taxon>Vertebrata</taxon>
        <taxon>Chondrichthyes</taxon>
        <taxon>Elasmobranchii</taxon>
        <taxon>Galeomorphii</taxon>
        <taxon>Galeoidea</taxon>
        <taxon>Carcharhiniformes</taxon>
        <taxon>Scyliorhinidae</taxon>
        <taxon>Scyliorhinus</taxon>
    </lineage>
</organism>
<evidence type="ECO:0000256" key="6">
    <source>
        <dbReference type="ARBA" id="ARBA00034721"/>
    </source>
</evidence>
<keyword evidence="3" id="KW-0677">Repeat</keyword>
<dbReference type="PANTHER" id="PTHR17068:SF2">
    <property type="entry name" value="MYELOID-ASSOCIATED DIFFERENTIATION MARKER-LIKE"/>
    <property type="match status" value="1"/>
</dbReference>
<dbReference type="PROSITE" id="PS51225">
    <property type="entry name" value="MARVEL"/>
    <property type="match status" value="2"/>
</dbReference>
<accession>A0A401NGC8</accession>
<sequence length="291" mass="32173">MPVRLDFKSLTGAVGIVRFFEIFLSCTAFSLVAHVGQYSGSYGGWCMFTWCLSFAVSVLIIVLELTALYSRIPISWDDFTTSFAMLATLMNLTASIIYPTIFLAPGNQAHSDFKIAATAMSCLCFVAYAVEVGLTRAKPGEVSGFLKTVPGLLKVLEAFIACIIFITVDGSYQANSGRQWCMAVYCICFIVTFLIIILTIAKLLALLPFPFERFLAVYNILAVLMYITAAIVWPIFCFNARYGKPTRPSQCERGNCLWDNQVIASVLTFANLAVYIVDLIYSARLIFIAQA</sequence>
<evidence type="ECO:0000256" key="1">
    <source>
        <dbReference type="ARBA" id="ARBA00004141"/>
    </source>
</evidence>
<dbReference type="Proteomes" id="UP000288216">
    <property type="component" value="Unassembled WGS sequence"/>
</dbReference>
<protein>
    <recommendedName>
        <fullName evidence="9">MARVEL domain-containing protein</fullName>
    </recommendedName>
</protein>
<reference evidence="10 11" key="1">
    <citation type="journal article" date="2018" name="Nat. Ecol. Evol.">
        <title>Shark genomes provide insights into elasmobranch evolution and the origin of vertebrates.</title>
        <authorList>
            <person name="Hara Y"/>
            <person name="Yamaguchi K"/>
            <person name="Onimaru K"/>
            <person name="Kadota M"/>
            <person name="Koyanagi M"/>
            <person name="Keeley SD"/>
            <person name="Tatsumi K"/>
            <person name="Tanaka K"/>
            <person name="Motone F"/>
            <person name="Kageyama Y"/>
            <person name="Nozu R"/>
            <person name="Adachi N"/>
            <person name="Nishimura O"/>
            <person name="Nakagawa R"/>
            <person name="Tanegashima C"/>
            <person name="Kiyatake I"/>
            <person name="Matsumoto R"/>
            <person name="Murakumo K"/>
            <person name="Nishida K"/>
            <person name="Terakita A"/>
            <person name="Kuratani S"/>
            <person name="Sato K"/>
            <person name="Hyodo S Kuraku.S."/>
        </authorList>
    </citation>
    <scope>NUCLEOTIDE SEQUENCE [LARGE SCALE GENOMIC DNA]</scope>
</reference>
<evidence type="ECO:0000313" key="10">
    <source>
        <dbReference type="EMBL" id="GCB59977.1"/>
    </source>
</evidence>
<dbReference type="InterPro" id="IPR008253">
    <property type="entry name" value="Marvel"/>
</dbReference>
<feature type="domain" description="MARVEL" evidence="9">
    <location>
        <begin position="145"/>
        <end position="287"/>
    </location>
</feature>
<evidence type="ECO:0000259" key="9">
    <source>
        <dbReference type="PROSITE" id="PS51225"/>
    </source>
</evidence>
<keyword evidence="4 8" id="KW-1133">Transmembrane helix</keyword>
<dbReference type="InterPro" id="IPR047123">
    <property type="entry name" value="MYADM-like"/>
</dbReference>
<dbReference type="EMBL" id="BFAA01003619">
    <property type="protein sequence ID" value="GCB59977.1"/>
    <property type="molecule type" value="Genomic_DNA"/>
</dbReference>
<name>A0A401NGC8_SCYTO</name>
<feature type="transmembrane region" description="Helical" evidence="8">
    <location>
        <begin position="47"/>
        <end position="69"/>
    </location>
</feature>
<dbReference type="PANTHER" id="PTHR17068">
    <property type="entry name" value="MYELOID-ASSOCIATED DIFFERENTIATION MARKER MYADM FAMILY MEMBER"/>
    <property type="match status" value="1"/>
</dbReference>
<feature type="transmembrane region" description="Helical" evidence="8">
    <location>
        <begin position="113"/>
        <end position="130"/>
    </location>
</feature>
<feature type="transmembrane region" description="Helical" evidence="8">
    <location>
        <begin position="81"/>
        <end position="101"/>
    </location>
</feature>
<evidence type="ECO:0000313" key="11">
    <source>
        <dbReference type="Proteomes" id="UP000288216"/>
    </source>
</evidence>
<proteinExistence type="inferred from homology"/>